<name>A0A1Q6RB26_9FIRM</name>
<evidence type="ECO:0000313" key="8">
    <source>
        <dbReference type="Proteomes" id="UP000186777"/>
    </source>
</evidence>
<dbReference type="PANTHER" id="PTHR43701">
    <property type="entry name" value="MEMBRANE TRANSPORTER PROTEIN MJ0441-RELATED"/>
    <property type="match status" value="1"/>
</dbReference>
<protein>
    <recommendedName>
        <fullName evidence="6">Probable membrane transporter protein</fullName>
    </recommendedName>
</protein>
<accession>A0A1Q6RB26</accession>
<dbReference type="GO" id="GO:0005886">
    <property type="term" value="C:plasma membrane"/>
    <property type="evidence" value="ECO:0007669"/>
    <property type="project" value="UniProtKB-SubCell"/>
</dbReference>
<dbReference type="InterPro" id="IPR051598">
    <property type="entry name" value="TSUP/Inactive_protease-like"/>
</dbReference>
<dbReference type="PANTHER" id="PTHR43701:SF2">
    <property type="entry name" value="MEMBRANE TRANSPORTER PROTEIN YJNA-RELATED"/>
    <property type="match status" value="1"/>
</dbReference>
<keyword evidence="6" id="KW-1003">Cell membrane</keyword>
<evidence type="ECO:0000256" key="2">
    <source>
        <dbReference type="ARBA" id="ARBA00009142"/>
    </source>
</evidence>
<feature type="transmembrane region" description="Helical" evidence="6">
    <location>
        <begin position="74"/>
        <end position="93"/>
    </location>
</feature>
<dbReference type="RefSeq" id="WP_303679208.1">
    <property type="nucleotide sequence ID" value="NZ_JAXWPL010000033.1"/>
</dbReference>
<comment type="caution">
    <text evidence="7">The sequence shown here is derived from an EMBL/GenBank/DDBJ whole genome shotgun (WGS) entry which is preliminary data.</text>
</comment>
<feature type="transmembrane region" description="Helical" evidence="6">
    <location>
        <begin position="173"/>
        <end position="196"/>
    </location>
</feature>
<comment type="similarity">
    <text evidence="2 6">Belongs to the 4-toluene sulfonate uptake permease (TSUP) (TC 2.A.102) family.</text>
</comment>
<gene>
    <name evidence="7" type="ORF">BHW43_01340</name>
</gene>
<comment type="subcellular location">
    <subcellularLocation>
        <location evidence="6">Cell membrane</location>
        <topology evidence="6">Multi-pass membrane protein</topology>
    </subcellularLocation>
    <subcellularLocation>
        <location evidence="1">Membrane</location>
        <topology evidence="1">Multi-pass membrane protein</topology>
    </subcellularLocation>
</comment>
<evidence type="ECO:0000256" key="5">
    <source>
        <dbReference type="ARBA" id="ARBA00023136"/>
    </source>
</evidence>
<feature type="transmembrane region" description="Helical" evidence="6">
    <location>
        <begin position="7"/>
        <end position="38"/>
    </location>
</feature>
<feature type="transmembrane region" description="Helical" evidence="6">
    <location>
        <begin position="44"/>
        <end position="65"/>
    </location>
</feature>
<evidence type="ECO:0000256" key="6">
    <source>
        <dbReference type="RuleBase" id="RU363041"/>
    </source>
</evidence>
<feature type="transmembrane region" description="Helical" evidence="6">
    <location>
        <begin position="138"/>
        <end position="161"/>
    </location>
</feature>
<keyword evidence="3 6" id="KW-0812">Transmembrane</keyword>
<evidence type="ECO:0000256" key="4">
    <source>
        <dbReference type="ARBA" id="ARBA00022989"/>
    </source>
</evidence>
<dbReference type="EMBL" id="MNTG01000001">
    <property type="protein sequence ID" value="OLA39555.1"/>
    <property type="molecule type" value="Genomic_DNA"/>
</dbReference>
<feature type="transmembrane region" description="Helical" evidence="6">
    <location>
        <begin position="233"/>
        <end position="251"/>
    </location>
</feature>
<evidence type="ECO:0000256" key="3">
    <source>
        <dbReference type="ARBA" id="ARBA00022692"/>
    </source>
</evidence>
<sequence>MQMEVAGFLALGILVGLLGALLGIGGGMVIVPLLVFAWDYEPQLAIGTSVLVVLMNAVSGTWGYVRQKKVCVDAALKFAVATVPGAFLGSYAAEYLQGRLFYLVFGAFFVLAAVNMYRKANKEAAGKTAGEVPEVYNWKLGVLCSVGVGFLASILGIGGGIVHVPFMVYVLNFPVHVAIATSTCILAVSSLAGLVSHAMLGHIVWTSGLAIGAGAFVGAQGGVALAQRLQSGILMKLASVLVLITGIKFLMNAL</sequence>
<evidence type="ECO:0000313" key="7">
    <source>
        <dbReference type="EMBL" id="OLA39555.1"/>
    </source>
</evidence>
<reference evidence="7 8" key="1">
    <citation type="journal article" date="2016" name="Nat. Biotechnol.">
        <title>Measurement of bacterial replication rates in microbial communities.</title>
        <authorList>
            <person name="Brown C.T."/>
            <person name="Olm M.R."/>
            <person name="Thomas B.C."/>
            <person name="Banfield J.F."/>
        </authorList>
    </citation>
    <scope>NUCLEOTIDE SEQUENCE [LARGE SCALE GENOMIC DNA]</scope>
    <source>
        <strain evidence="7">46_33</strain>
    </source>
</reference>
<keyword evidence="5 6" id="KW-0472">Membrane</keyword>
<proteinExistence type="inferred from homology"/>
<dbReference type="AlphaFoldDB" id="A0A1Q6RB26"/>
<dbReference type="Proteomes" id="UP000186777">
    <property type="component" value="Unassembled WGS sequence"/>
</dbReference>
<feature type="transmembrane region" description="Helical" evidence="6">
    <location>
        <begin position="99"/>
        <end position="117"/>
    </location>
</feature>
<dbReference type="InterPro" id="IPR002781">
    <property type="entry name" value="TM_pro_TauE-like"/>
</dbReference>
<evidence type="ECO:0000256" key="1">
    <source>
        <dbReference type="ARBA" id="ARBA00004141"/>
    </source>
</evidence>
<dbReference type="Pfam" id="PF01925">
    <property type="entry name" value="TauE"/>
    <property type="match status" value="1"/>
</dbReference>
<keyword evidence="4 6" id="KW-1133">Transmembrane helix</keyword>
<organism evidence="7 8">
    <name type="scientific">Phascolarctobacterium succinatutens</name>
    <dbReference type="NCBI Taxonomy" id="626940"/>
    <lineage>
        <taxon>Bacteria</taxon>
        <taxon>Bacillati</taxon>
        <taxon>Bacillota</taxon>
        <taxon>Negativicutes</taxon>
        <taxon>Acidaminococcales</taxon>
        <taxon>Acidaminococcaceae</taxon>
        <taxon>Phascolarctobacterium</taxon>
    </lineage>
</organism>
<feature type="transmembrane region" description="Helical" evidence="6">
    <location>
        <begin position="203"/>
        <end position="227"/>
    </location>
</feature>